<dbReference type="RefSeq" id="WP_307017654.1">
    <property type="nucleotide sequence ID" value="NZ_JAUSUI010000001.1"/>
</dbReference>
<accession>A0ABU0B6C0</accession>
<keyword evidence="2" id="KW-1185">Reference proteome</keyword>
<dbReference type="InterPro" id="IPR005564">
    <property type="entry name" value="Major_capsid_GpE"/>
</dbReference>
<sequence>MLDIFQQDAFSVTTLTDAMREVRYVPGYISRLNLFTARSIPTTSVAIEKDKDGQISIVPASARGGPGDTVGRARRTLRTLTVPHFQRDDAIYADEVQNARAFGEEAAVETLIGSIAERAADHRQSFALTEEYHRLAVVTQGKLLDKDGSVLYNYFTEMGETQATEVDWDLDNPNPADGVLRQKSADLMRAMGATLGGLPFNGILGIAGDAFYDKLIQHKEIRETYKGYEAAATLRTGFLNAENPQNGVWGEFPAFNIMWANYRGGFNVGVDSDKVRFVPLGVPGLFRTAYAPADYIETVNRPGQALYAKQWEMPNGKGVNMEFQTNVLHYCTRPRVLMSGRMT</sequence>
<organism evidence="1 2">
    <name type="scientific">Ancylobacter polymorphus</name>
    <dbReference type="NCBI Taxonomy" id="223390"/>
    <lineage>
        <taxon>Bacteria</taxon>
        <taxon>Pseudomonadati</taxon>
        <taxon>Pseudomonadota</taxon>
        <taxon>Alphaproteobacteria</taxon>
        <taxon>Hyphomicrobiales</taxon>
        <taxon>Xanthobacteraceae</taxon>
        <taxon>Ancylobacter</taxon>
    </lineage>
</organism>
<dbReference type="Pfam" id="PF03864">
    <property type="entry name" value="Phage_cap_E"/>
    <property type="match status" value="1"/>
</dbReference>
<protein>
    <recommendedName>
        <fullName evidence="3">Major capsid protein E</fullName>
    </recommendedName>
</protein>
<name>A0ABU0B6C0_9HYPH</name>
<proteinExistence type="predicted"/>
<gene>
    <name evidence="1" type="ORF">J2S75_000376</name>
</gene>
<dbReference type="EMBL" id="JAUSUI010000001">
    <property type="protein sequence ID" value="MDQ0301365.1"/>
    <property type="molecule type" value="Genomic_DNA"/>
</dbReference>
<evidence type="ECO:0008006" key="3">
    <source>
        <dbReference type="Google" id="ProtNLM"/>
    </source>
</evidence>
<evidence type="ECO:0000313" key="2">
    <source>
        <dbReference type="Proteomes" id="UP001224682"/>
    </source>
</evidence>
<comment type="caution">
    <text evidence="1">The sequence shown here is derived from an EMBL/GenBank/DDBJ whole genome shotgun (WGS) entry which is preliminary data.</text>
</comment>
<evidence type="ECO:0000313" key="1">
    <source>
        <dbReference type="EMBL" id="MDQ0301365.1"/>
    </source>
</evidence>
<dbReference type="Proteomes" id="UP001224682">
    <property type="component" value="Unassembled WGS sequence"/>
</dbReference>
<reference evidence="1 2" key="1">
    <citation type="submission" date="2023-07" db="EMBL/GenBank/DDBJ databases">
        <title>Genomic Encyclopedia of Type Strains, Phase IV (KMG-IV): sequencing the most valuable type-strain genomes for metagenomic binning, comparative biology and taxonomic classification.</title>
        <authorList>
            <person name="Goeker M."/>
        </authorList>
    </citation>
    <scope>NUCLEOTIDE SEQUENCE [LARGE SCALE GENOMIC DNA]</scope>
    <source>
        <strain evidence="1 2">DSM 2457</strain>
    </source>
</reference>